<protein>
    <submittedName>
        <fullName evidence="1">Uncharacterized protein</fullName>
    </submittedName>
</protein>
<feature type="non-terminal residue" evidence="1">
    <location>
        <position position="127"/>
    </location>
</feature>
<dbReference type="AlphaFoldDB" id="A0A0L0FZL7"/>
<evidence type="ECO:0000313" key="1">
    <source>
        <dbReference type="EMBL" id="KNC82265.1"/>
    </source>
</evidence>
<dbReference type="GeneID" id="25905941"/>
<accession>A0A0L0FZL7</accession>
<dbReference type="Proteomes" id="UP000054560">
    <property type="component" value="Unassembled WGS sequence"/>
</dbReference>
<gene>
    <name evidence="1" type="ORF">SARC_05437</name>
</gene>
<reference evidence="1 2" key="1">
    <citation type="submission" date="2011-02" db="EMBL/GenBank/DDBJ databases">
        <title>The Genome Sequence of Sphaeroforma arctica JP610.</title>
        <authorList>
            <consortium name="The Broad Institute Genome Sequencing Platform"/>
            <person name="Russ C."/>
            <person name="Cuomo C."/>
            <person name="Young S.K."/>
            <person name="Zeng Q."/>
            <person name="Gargeya S."/>
            <person name="Alvarado L."/>
            <person name="Berlin A."/>
            <person name="Chapman S.B."/>
            <person name="Chen Z."/>
            <person name="Freedman E."/>
            <person name="Gellesch M."/>
            <person name="Goldberg J."/>
            <person name="Griggs A."/>
            <person name="Gujja S."/>
            <person name="Heilman E."/>
            <person name="Heiman D."/>
            <person name="Howarth C."/>
            <person name="Mehta T."/>
            <person name="Neiman D."/>
            <person name="Pearson M."/>
            <person name="Roberts A."/>
            <person name="Saif S."/>
            <person name="Shea T."/>
            <person name="Shenoy N."/>
            <person name="Sisk P."/>
            <person name="Stolte C."/>
            <person name="Sykes S."/>
            <person name="White J."/>
            <person name="Yandava C."/>
            <person name="Burger G."/>
            <person name="Gray M.W."/>
            <person name="Holland P.W.H."/>
            <person name="King N."/>
            <person name="Lang F.B.F."/>
            <person name="Roger A.J."/>
            <person name="Ruiz-Trillo I."/>
            <person name="Haas B."/>
            <person name="Nusbaum C."/>
            <person name="Birren B."/>
        </authorList>
    </citation>
    <scope>NUCLEOTIDE SEQUENCE [LARGE SCALE GENOMIC DNA]</scope>
    <source>
        <strain evidence="1 2">JP610</strain>
    </source>
</reference>
<dbReference type="EMBL" id="KQ241943">
    <property type="protein sequence ID" value="KNC82265.1"/>
    <property type="molecule type" value="Genomic_DNA"/>
</dbReference>
<keyword evidence="2" id="KW-1185">Reference proteome</keyword>
<proteinExistence type="predicted"/>
<evidence type="ECO:0000313" key="2">
    <source>
        <dbReference type="Proteomes" id="UP000054560"/>
    </source>
</evidence>
<dbReference type="RefSeq" id="XP_014156167.1">
    <property type="nucleotide sequence ID" value="XM_014300692.1"/>
</dbReference>
<organism evidence="1 2">
    <name type="scientific">Sphaeroforma arctica JP610</name>
    <dbReference type="NCBI Taxonomy" id="667725"/>
    <lineage>
        <taxon>Eukaryota</taxon>
        <taxon>Ichthyosporea</taxon>
        <taxon>Ichthyophonida</taxon>
        <taxon>Sphaeroforma</taxon>
    </lineage>
</organism>
<name>A0A0L0FZL7_9EUKA</name>
<sequence>MIDAEDYRIWLAEEFRHAIDRFREDIIDHDPLQGICVVDITMGDNTFSAVITFPLDGTLSAQNPPSLEFTAKTNLSVGQRTGIKSIARSAAVNALMDGQYCLLPILERIHGTLLVFQQEDVSLSKES</sequence>